<accession>X6LFP7</accession>
<keyword evidence="2" id="KW-0342">GTP-binding</keyword>
<comment type="caution">
    <text evidence="3">The sequence shown here is derived from an EMBL/GenBank/DDBJ whole genome shotgun (WGS) entry which is preliminary data.</text>
</comment>
<gene>
    <name evidence="3" type="ORF">RFI_36622</name>
</gene>
<dbReference type="Proteomes" id="UP000023152">
    <property type="component" value="Unassembled WGS sequence"/>
</dbReference>
<dbReference type="PROSITE" id="PS51419">
    <property type="entry name" value="RAB"/>
    <property type="match status" value="1"/>
</dbReference>
<sequence length="157" mass="18080">MAKSEYLPLLDPNIPVHNFKFLIVGDENTGKSSLLKRFSEDTFSGTYTPTEGVELDVVYLHVSLPVDKGYEDEIQEKKEEITEKEESMFVKLQVNDLSGNEEYKDIIQSYRHSSNTHAIIVVYNVCDKSSFDNAINTWLKYIQNLWLGKKKHVCAKQ</sequence>
<keyword evidence="1" id="KW-0547">Nucleotide-binding</keyword>
<evidence type="ECO:0000256" key="2">
    <source>
        <dbReference type="ARBA" id="ARBA00023134"/>
    </source>
</evidence>
<evidence type="ECO:0000313" key="4">
    <source>
        <dbReference type="Proteomes" id="UP000023152"/>
    </source>
</evidence>
<dbReference type="SUPFAM" id="SSF52540">
    <property type="entry name" value="P-loop containing nucleoside triphosphate hydrolases"/>
    <property type="match status" value="1"/>
</dbReference>
<evidence type="ECO:0000313" key="3">
    <source>
        <dbReference type="EMBL" id="ETO00818.1"/>
    </source>
</evidence>
<name>X6LFP7_RETFI</name>
<dbReference type="Gene3D" id="3.40.50.300">
    <property type="entry name" value="P-loop containing nucleotide triphosphate hydrolases"/>
    <property type="match status" value="1"/>
</dbReference>
<dbReference type="AlphaFoldDB" id="X6LFP7"/>
<proteinExistence type="predicted"/>
<reference evidence="3 4" key="1">
    <citation type="journal article" date="2013" name="Curr. Biol.">
        <title>The Genome of the Foraminiferan Reticulomyxa filosa.</title>
        <authorList>
            <person name="Glockner G."/>
            <person name="Hulsmann N."/>
            <person name="Schleicher M."/>
            <person name="Noegel A.A."/>
            <person name="Eichinger L."/>
            <person name="Gallinger C."/>
            <person name="Pawlowski J."/>
            <person name="Sierra R."/>
            <person name="Euteneuer U."/>
            <person name="Pillet L."/>
            <person name="Moustafa A."/>
            <person name="Platzer M."/>
            <person name="Groth M."/>
            <person name="Szafranski K."/>
            <person name="Schliwa M."/>
        </authorList>
    </citation>
    <scope>NUCLEOTIDE SEQUENCE [LARGE SCALE GENOMIC DNA]</scope>
</reference>
<dbReference type="PANTHER" id="PTHR47977">
    <property type="entry name" value="RAS-RELATED PROTEIN RAB"/>
    <property type="match status" value="1"/>
</dbReference>
<dbReference type="InterPro" id="IPR050227">
    <property type="entry name" value="Rab"/>
</dbReference>
<dbReference type="Pfam" id="PF00071">
    <property type="entry name" value="Ras"/>
    <property type="match status" value="1"/>
</dbReference>
<evidence type="ECO:0000256" key="1">
    <source>
        <dbReference type="ARBA" id="ARBA00022741"/>
    </source>
</evidence>
<dbReference type="EMBL" id="ASPP01039981">
    <property type="protein sequence ID" value="ETO00818.1"/>
    <property type="molecule type" value="Genomic_DNA"/>
</dbReference>
<dbReference type="SMART" id="SM00175">
    <property type="entry name" value="RAB"/>
    <property type="match status" value="1"/>
</dbReference>
<dbReference type="GO" id="GO:0005525">
    <property type="term" value="F:GTP binding"/>
    <property type="evidence" value="ECO:0007669"/>
    <property type="project" value="UniProtKB-KW"/>
</dbReference>
<keyword evidence="4" id="KW-1185">Reference proteome</keyword>
<dbReference type="GO" id="GO:0003924">
    <property type="term" value="F:GTPase activity"/>
    <property type="evidence" value="ECO:0007669"/>
    <property type="project" value="InterPro"/>
</dbReference>
<dbReference type="PRINTS" id="PR00449">
    <property type="entry name" value="RASTRNSFRMNG"/>
</dbReference>
<protein>
    <submittedName>
        <fullName evidence="3">Uncharacterized protein</fullName>
    </submittedName>
</protein>
<organism evidence="3 4">
    <name type="scientific">Reticulomyxa filosa</name>
    <dbReference type="NCBI Taxonomy" id="46433"/>
    <lineage>
        <taxon>Eukaryota</taxon>
        <taxon>Sar</taxon>
        <taxon>Rhizaria</taxon>
        <taxon>Retaria</taxon>
        <taxon>Foraminifera</taxon>
        <taxon>Monothalamids</taxon>
        <taxon>Reticulomyxidae</taxon>
        <taxon>Reticulomyxa</taxon>
    </lineage>
</organism>
<dbReference type="InterPro" id="IPR001806">
    <property type="entry name" value="Small_GTPase"/>
</dbReference>
<dbReference type="InterPro" id="IPR027417">
    <property type="entry name" value="P-loop_NTPase"/>
</dbReference>